<protein>
    <submittedName>
        <fullName evidence="2">Uncharacterized protein</fullName>
    </submittedName>
</protein>
<keyword evidence="1" id="KW-0732">Signal</keyword>
<feature type="signal peptide" evidence="1">
    <location>
        <begin position="1"/>
        <end position="23"/>
    </location>
</feature>
<name>A0A2P8CX89_9BACT</name>
<accession>A0A2P8CX89</accession>
<dbReference type="Proteomes" id="UP000240572">
    <property type="component" value="Unassembled WGS sequence"/>
</dbReference>
<gene>
    <name evidence="2" type="ORF">B0I18_111150</name>
</gene>
<proteinExistence type="predicted"/>
<keyword evidence="3" id="KW-1185">Reference proteome</keyword>
<reference evidence="2 3" key="1">
    <citation type="submission" date="2018-03" db="EMBL/GenBank/DDBJ databases">
        <title>Genomic Encyclopedia of Type Strains, Phase III (KMG-III): the genomes of soil and plant-associated and newly described type strains.</title>
        <authorList>
            <person name="Whitman W."/>
        </authorList>
    </citation>
    <scope>NUCLEOTIDE SEQUENCE [LARGE SCALE GENOMIC DNA]</scope>
    <source>
        <strain evidence="2 3">CGMCC 1.12700</strain>
    </source>
</reference>
<dbReference type="AlphaFoldDB" id="A0A2P8CX89"/>
<dbReference type="RefSeq" id="WP_106524835.1">
    <property type="nucleotide sequence ID" value="NZ_PYGD01000011.1"/>
</dbReference>
<evidence type="ECO:0000313" key="3">
    <source>
        <dbReference type="Proteomes" id="UP000240572"/>
    </source>
</evidence>
<evidence type="ECO:0000256" key="1">
    <source>
        <dbReference type="SAM" id="SignalP"/>
    </source>
</evidence>
<organism evidence="2 3">
    <name type="scientific">Taibaiella chishuiensis</name>
    <dbReference type="NCBI Taxonomy" id="1434707"/>
    <lineage>
        <taxon>Bacteria</taxon>
        <taxon>Pseudomonadati</taxon>
        <taxon>Bacteroidota</taxon>
        <taxon>Chitinophagia</taxon>
        <taxon>Chitinophagales</taxon>
        <taxon>Chitinophagaceae</taxon>
        <taxon>Taibaiella</taxon>
    </lineage>
</organism>
<comment type="caution">
    <text evidence="2">The sequence shown here is derived from an EMBL/GenBank/DDBJ whole genome shotgun (WGS) entry which is preliminary data.</text>
</comment>
<evidence type="ECO:0000313" key="2">
    <source>
        <dbReference type="EMBL" id="PSK89592.1"/>
    </source>
</evidence>
<feature type="chain" id="PRO_5015143759" evidence="1">
    <location>
        <begin position="24"/>
        <end position="151"/>
    </location>
</feature>
<dbReference type="EMBL" id="PYGD01000011">
    <property type="protein sequence ID" value="PSK89592.1"/>
    <property type="molecule type" value="Genomic_DNA"/>
</dbReference>
<sequence>MKFTVALLCAVLLQHIGPCCSFAQTPYASSGQQDADYVASDAVRVDRVQWWYQANNNSNAATAEITVSNQTDKQIKRIDFNVVATDSSGLVLESEGFAIKKLVVTDTMAPHSRKTFNFDQAFVNRNVADLDVNNAIVEYDNGSIEILTKKR</sequence>